<comment type="caution">
    <text evidence="1">The sequence shown here is derived from an EMBL/GenBank/DDBJ whole genome shotgun (WGS) entry which is preliminary data.</text>
</comment>
<evidence type="ECO:0000313" key="2">
    <source>
        <dbReference type="Proteomes" id="UP001620626"/>
    </source>
</evidence>
<dbReference type="SUPFAM" id="SSF52540">
    <property type="entry name" value="P-loop containing nucleoside triphosphate hydrolases"/>
    <property type="match status" value="1"/>
</dbReference>
<sequence>MFIAPFTLILSGATGSGKTQWLMKLLRSYAELIDPPPAKILYCYSEMNQSVIELMKRGIEIHNGVPDQALILNQPKPLLLVLDDLMLNVGNDFLDLLFTRGSHNWNVSVIFVTQSLYGRNIKTARANSHYLVLTRNPSGQLQVRTVGSQLFQKRLNYFMEAYNEATSQPFSYLVINMHPNAPENERLTSKIFPGENPEQILGLVEICANILKFNFRLNRRQRRRLAVYADYYRAIARSRSEPTARQRLQQGSGIALGAILAPIISVLAEQLIQKIVTAAPSSATKTT</sequence>
<dbReference type="Proteomes" id="UP001620626">
    <property type="component" value="Unassembled WGS sequence"/>
</dbReference>
<evidence type="ECO:0000313" key="1">
    <source>
        <dbReference type="EMBL" id="KAL3072353.1"/>
    </source>
</evidence>
<dbReference type="InterPro" id="IPR027417">
    <property type="entry name" value="P-loop_NTPase"/>
</dbReference>
<reference evidence="1 2" key="1">
    <citation type="submission" date="2024-10" db="EMBL/GenBank/DDBJ databases">
        <authorList>
            <person name="Kim D."/>
        </authorList>
    </citation>
    <scope>NUCLEOTIDE SEQUENCE [LARGE SCALE GENOMIC DNA]</scope>
    <source>
        <strain evidence="1">BH-2024</strain>
    </source>
</reference>
<organism evidence="1 2">
    <name type="scientific">Heterodera trifolii</name>
    <dbReference type="NCBI Taxonomy" id="157864"/>
    <lineage>
        <taxon>Eukaryota</taxon>
        <taxon>Metazoa</taxon>
        <taxon>Ecdysozoa</taxon>
        <taxon>Nematoda</taxon>
        <taxon>Chromadorea</taxon>
        <taxon>Rhabditida</taxon>
        <taxon>Tylenchina</taxon>
        <taxon>Tylenchomorpha</taxon>
        <taxon>Tylenchoidea</taxon>
        <taxon>Heteroderidae</taxon>
        <taxon>Heteroderinae</taxon>
        <taxon>Heterodera</taxon>
    </lineage>
</organism>
<gene>
    <name evidence="1" type="ORF">niasHT_036649</name>
</gene>
<name>A0ABD2I873_9BILA</name>
<evidence type="ECO:0008006" key="3">
    <source>
        <dbReference type="Google" id="ProtNLM"/>
    </source>
</evidence>
<protein>
    <recommendedName>
        <fullName evidence="3">AAA+ ATPase domain-containing protein</fullName>
    </recommendedName>
</protein>
<keyword evidence="2" id="KW-1185">Reference proteome</keyword>
<dbReference type="EMBL" id="JBICBT010001328">
    <property type="protein sequence ID" value="KAL3072353.1"/>
    <property type="molecule type" value="Genomic_DNA"/>
</dbReference>
<accession>A0ABD2I873</accession>
<proteinExistence type="predicted"/>
<dbReference type="AlphaFoldDB" id="A0ABD2I873"/>